<comment type="similarity">
    <text evidence="1">Belongs to the Mu gp47/PBSX XkdT family.</text>
</comment>
<comment type="caution">
    <text evidence="4">The sequence shown here is derived from an EMBL/GenBank/DDBJ whole genome shotgun (WGS) entry which is preliminary data.</text>
</comment>
<evidence type="ECO:0000259" key="2">
    <source>
        <dbReference type="Pfam" id="PF26078"/>
    </source>
</evidence>
<protein>
    <submittedName>
        <fullName evidence="4">Baseplate J/gp47 family protein</fullName>
    </submittedName>
</protein>
<dbReference type="InterPro" id="IPR058530">
    <property type="entry name" value="Baseplate_J-like_C"/>
</dbReference>
<proteinExistence type="inferred from homology"/>
<dbReference type="PANTHER" id="PTHR37829:SF3">
    <property type="entry name" value="PROTEIN JAYE-RELATED"/>
    <property type="match status" value="1"/>
</dbReference>
<dbReference type="AlphaFoldDB" id="A0A398CQT3"/>
<dbReference type="Proteomes" id="UP000266340">
    <property type="component" value="Unassembled WGS sequence"/>
</dbReference>
<organism evidence="4 5">
    <name type="scientific">Cohnella faecalis</name>
    <dbReference type="NCBI Taxonomy" id="2315694"/>
    <lineage>
        <taxon>Bacteria</taxon>
        <taxon>Bacillati</taxon>
        <taxon>Bacillota</taxon>
        <taxon>Bacilli</taxon>
        <taxon>Bacillales</taxon>
        <taxon>Paenibacillaceae</taxon>
        <taxon>Cohnella</taxon>
    </lineage>
</organism>
<dbReference type="EMBL" id="QXJM01000040">
    <property type="protein sequence ID" value="RIE01294.1"/>
    <property type="molecule type" value="Genomic_DNA"/>
</dbReference>
<feature type="domain" description="Baseplate J-like central" evidence="2">
    <location>
        <begin position="182"/>
        <end position="261"/>
    </location>
</feature>
<dbReference type="InterPro" id="IPR058531">
    <property type="entry name" value="Baseplate_J_M"/>
</dbReference>
<dbReference type="InterPro" id="IPR052399">
    <property type="entry name" value="Phage_Baseplate_Assmbl_Protein"/>
</dbReference>
<feature type="domain" description="Baseplate J-like C-terminal" evidence="3">
    <location>
        <begin position="268"/>
        <end position="357"/>
    </location>
</feature>
<evidence type="ECO:0000313" key="5">
    <source>
        <dbReference type="Proteomes" id="UP000266340"/>
    </source>
</evidence>
<reference evidence="4 5" key="1">
    <citation type="submission" date="2018-09" db="EMBL/GenBank/DDBJ databases">
        <title>Cohnella cavernae sp. nov., isolated from a karst cave.</title>
        <authorList>
            <person name="Zhu H."/>
        </authorList>
    </citation>
    <scope>NUCLEOTIDE SEQUENCE [LARGE SCALE GENOMIC DNA]</scope>
    <source>
        <strain evidence="4 5">K2E09-144</strain>
    </source>
</reference>
<dbReference type="PANTHER" id="PTHR37829">
    <property type="entry name" value="PHAGE-LIKE ELEMENT PBSX PROTEIN XKDT"/>
    <property type="match status" value="1"/>
</dbReference>
<sequence length="359" mass="38001">MYEAQTFDAILLRMLGRVPADMDKREGSVIYDALAPASAELAQMYAELDINYNLSFADTSSGDYLTRRAAEHGTVRKTATVASRLGLFYNAANEPLDVPIGSRYSISGINYSAASKLALGSYELICETVGVVGNQHFGQLLPIDYVDGLSRAELADIRVPGAEEETDEALRARFLAEINAQPFGGNVGDYLEKIGGLDGVGGVKVFPAWAGGGTVKVTIVDSSYNPPTIALVDEVQTIVDPESNSGMGIGFAPIGHSVTVAGAATVTINVTTTVTLQSGFTIGQVQDNLEAAVEEYLLSLRRNWANVAETIVRISPLEARMLAVQGVADVTGTLFNGTAANVTLTEEQIPMAGTVTLLE</sequence>
<dbReference type="Pfam" id="PF26079">
    <property type="entry name" value="Baseplate_J_C"/>
    <property type="match status" value="1"/>
</dbReference>
<dbReference type="OrthoDB" id="2554267at2"/>
<dbReference type="Pfam" id="PF26078">
    <property type="entry name" value="Baseplate_J_M"/>
    <property type="match status" value="1"/>
</dbReference>
<keyword evidence="5" id="KW-1185">Reference proteome</keyword>
<evidence type="ECO:0000313" key="4">
    <source>
        <dbReference type="EMBL" id="RIE01294.1"/>
    </source>
</evidence>
<dbReference type="RefSeq" id="WP_119151553.1">
    <property type="nucleotide sequence ID" value="NZ_JBHSOV010000041.1"/>
</dbReference>
<evidence type="ECO:0000256" key="1">
    <source>
        <dbReference type="ARBA" id="ARBA00038087"/>
    </source>
</evidence>
<accession>A0A398CQT3</accession>
<gene>
    <name evidence="4" type="ORF">D3H35_23200</name>
</gene>
<evidence type="ECO:0000259" key="3">
    <source>
        <dbReference type="Pfam" id="PF26079"/>
    </source>
</evidence>
<name>A0A398CQT3_9BACL</name>